<sequence length="368" mass="38982">MDEDDAGASPSAPPRPSTPARRRFTTSPPVPADVLAAREVGRRNALGKMGPCRSGCGDLDDHVLRGGGFERGCVVGLGLQVLSRELLDRRASSPPDSRALIITPRPAGEVLGSLRESLEAQLRQTGEGEGEGEGAGGCVLAECLERVMLSCVFDMDGLGEVLSDLDRDVQDAEAEADIHETHDGQDARGGEPPSLVLITHFSSLLSGLFAQRERRAAHETVSRVGARLGRLSRTLPSGPLVMMLNSATGTGTGTGPPTRTAADPSLQGIFGPRPRPSFGVVFAQLLDMHLLCSRATTRHGGTPTETVRRRDGGQEQDHPGAASVTVVEVLTDDMGVWQGRRGPRPSREQRWTAVHVVAGRVVCAMHPG</sequence>
<proteinExistence type="predicted"/>
<feature type="region of interest" description="Disordered" evidence="1">
    <location>
        <begin position="296"/>
        <end position="321"/>
    </location>
</feature>
<name>A0A8K0J8K1_9HYPO</name>
<evidence type="ECO:0000256" key="1">
    <source>
        <dbReference type="SAM" id="MobiDB-lite"/>
    </source>
</evidence>
<feature type="compositionally biased region" description="Basic and acidic residues" evidence="1">
    <location>
        <begin position="306"/>
        <end position="318"/>
    </location>
</feature>
<dbReference type="AlphaFoldDB" id="A0A8K0J8K1"/>
<evidence type="ECO:0000313" key="3">
    <source>
        <dbReference type="Proteomes" id="UP000811619"/>
    </source>
</evidence>
<evidence type="ECO:0000313" key="2">
    <source>
        <dbReference type="EMBL" id="KAG5927486.1"/>
    </source>
</evidence>
<keyword evidence="3" id="KW-1185">Reference proteome</keyword>
<feature type="region of interest" description="Disordered" evidence="1">
    <location>
        <begin position="172"/>
        <end position="192"/>
    </location>
</feature>
<feature type="compositionally biased region" description="Basic and acidic residues" evidence="1">
    <location>
        <begin position="172"/>
        <end position="189"/>
    </location>
</feature>
<feature type="region of interest" description="Disordered" evidence="1">
    <location>
        <begin position="1"/>
        <end position="32"/>
    </location>
</feature>
<comment type="caution">
    <text evidence="2">The sequence shown here is derived from an EMBL/GenBank/DDBJ whole genome shotgun (WGS) entry which is preliminary data.</text>
</comment>
<accession>A0A8K0J8K1</accession>
<gene>
    <name evidence="2" type="ORF">E4U42_002196</name>
</gene>
<dbReference type="EMBL" id="SRPY01000177">
    <property type="protein sequence ID" value="KAG5927486.1"/>
    <property type="molecule type" value="Genomic_DNA"/>
</dbReference>
<dbReference type="Proteomes" id="UP000811619">
    <property type="component" value="Unassembled WGS sequence"/>
</dbReference>
<organism evidence="2 3">
    <name type="scientific">Claviceps africana</name>
    <dbReference type="NCBI Taxonomy" id="83212"/>
    <lineage>
        <taxon>Eukaryota</taxon>
        <taxon>Fungi</taxon>
        <taxon>Dikarya</taxon>
        <taxon>Ascomycota</taxon>
        <taxon>Pezizomycotina</taxon>
        <taxon>Sordariomycetes</taxon>
        <taxon>Hypocreomycetidae</taxon>
        <taxon>Hypocreales</taxon>
        <taxon>Clavicipitaceae</taxon>
        <taxon>Claviceps</taxon>
    </lineage>
</organism>
<protein>
    <submittedName>
        <fullName evidence="2">Uncharacterized protein</fullName>
    </submittedName>
</protein>
<reference evidence="2" key="1">
    <citation type="journal article" date="2020" name="bioRxiv">
        <title>Whole genome comparisons of ergot fungi reveals the divergence and evolution of species within the genus Claviceps are the result of varying mechanisms driving genome evolution and host range expansion.</title>
        <authorList>
            <person name="Wyka S.A."/>
            <person name="Mondo S.J."/>
            <person name="Liu M."/>
            <person name="Dettman J."/>
            <person name="Nalam V."/>
            <person name="Broders K.D."/>
        </authorList>
    </citation>
    <scope>NUCLEOTIDE SEQUENCE</scope>
    <source>
        <strain evidence="2">CCC 489</strain>
    </source>
</reference>
<dbReference type="OrthoDB" id="336321at2759"/>